<dbReference type="EMBL" id="LCCN01000002">
    <property type="protein sequence ID" value="KKS33103.1"/>
    <property type="molecule type" value="Genomic_DNA"/>
</dbReference>
<proteinExistence type="predicted"/>
<dbReference type="InterPro" id="IPR009241">
    <property type="entry name" value="HigB-like"/>
</dbReference>
<dbReference type="Gene3D" id="3.30.2310.20">
    <property type="entry name" value="RelE-like"/>
    <property type="match status" value="1"/>
</dbReference>
<comment type="caution">
    <text evidence="1">The sequence shown here is derived from an EMBL/GenBank/DDBJ whole genome shotgun (WGS) entry which is preliminary data.</text>
</comment>
<dbReference type="Pfam" id="PF05973">
    <property type="entry name" value="Gp49"/>
    <property type="match status" value="1"/>
</dbReference>
<reference evidence="1 2" key="1">
    <citation type="journal article" date="2015" name="Nature">
        <title>rRNA introns, odd ribosomes, and small enigmatic genomes across a large radiation of phyla.</title>
        <authorList>
            <person name="Brown C.T."/>
            <person name="Hug L.A."/>
            <person name="Thomas B.C."/>
            <person name="Sharon I."/>
            <person name="Castelle C.J."/>
            <person name="Singh A."/>
            <person name="Wilkins M.J."/>
            <person name="Williams K.H."/>
            <person name="Banfield J.F."/>
        </authorList>
    </citation>
    <scope>NUCLEOTIDE SEQUENCE [LARGE SCALE GENOMIC DNA]</scope>
</reference>
<gene>
    <name evidence="1" type="ORF">UU93_C0002G0031</name>
</gene>
<evidence type="ECO:0000313" key="2">
    <source>
        <dbReference type="Proteomes" id="UP000034160"/>
    </source>
</evidence>
<dbReference type="SUPFAM" id="SSF143011">
    <property type="entry name" value="RelE-like"/>
    <property type="match status" value="1"/>
</dbReference>
<protein>
    <recommendedName>
        <fullName evidence="3">Type II toxin-antitoxin system RelE/ParE family toxin</fullName>
    </recommendedName>
</protein>
<dbReference type="Proteomes" id="UP000034160">
    <property type="component" value="Unassembled WGS sequence"/>
</dbReference>
<organism evidence="1 2">
    <name type="scientific">Candidatus Amesbacteria bacterium GW2011_GWA2_42_12</name>
    <dbReference type="NCBI Taxonomy" id="1618356"/>
    <lineage>
        <taxon>Bacteria</taxon>
        <taxon>Candidatus Amesiibacteriota</taxon>
    </lineage>
</organism>
<name>A0A0G1B6H9_9BACT</name>
<dbReference type="STRING" id="1618356.UU93_C0002G0031"/>
<evidence type="ECO:0008006" key="3">
    <source>
        <dbReference type="Google" id="ProtNLM"/>
    </source>
</evidence>
<accession>A0A0G1B6H9</accession>
<dbReference type="InterPro" id="IPR035093">
    <property type="entry name" value="RelE/ParE_toxin_dom_sf"/>
</dbReference>
<sequence length="107" mass="12405">MWQTDFYTSTSGKSPVIEFIRDLQKIEKAKITNCIDLLTNHGPNLHEPHSKKLSGYKNLFELRTSGNSPIRLIYYQVGQKYIILHGFIKKTNKTPRKEIQTALNRIS</sequence>
<evidence type="ECO:0000313" key="1">
    <source>
        <dbReference type="EMBL" id="KKS33103.1"/>
    </source>
</evidence>
<dbReference type="AlphaFoldDB" id="A0A0G1B6H9"/>